<name>A0AAN6EMA0_EXODE</name>
<comment type="caution">
    <text evidence="1">The sequence shown here is derived from an EMBL/GenBank/DDBJ whole genome shotgun (WGS) entry which is preliminary data.</text>
</comment>
<sequence length="143" mass="15719">MEEVVAAVTAVGVDVEVELELDLFFFLPFRPKRLELGIDFGDSDRVECDGSGSDALRRISRRDPSAEEVSKAGEGRNVGKRIMFMVLCRDSQGEDENGRIVVAGVSLCGISHLRDDRPDGLGCIRLKTQVAVEGRIPRVSTRK</sequence>
<evidence type="ECO:0000313" key="1">
    <source>
        <dbReference type="EMBL" id="KAJ8987803.1"/>
    </source>
</evidence>
<accession>A0AAN6EMA0</accession>
<reference evidence="1" key="1">
    <citation type="submission" date="2023-01" db="EMBL/GenBank/DDBJ databases">
        <title>Exophiala dermititidis isolated from Cystic Fibrosis Patient.</title>
        <authorList>
            <person name="Kurbessoian T."/>
            <person name="Crocker A."/>
            <person name="Murante D."/>
            <person name="Hogan D.A."/>
            <person name="Stajich J.E."/>
        </authorList>
    </citation>
    <scope>NUCLEOTIDE SEQUENCE</scope>
    <source>
        <strain evidence="1">Ex8</strain>
    </source>
</reference>
<gene>
    <name evidence="1" type="ORF">HRR80_008159</name>
</gene>
<dbReference type="AlphaFoldDB" id="A0AAN6EMA0"/>
<protein>
    <submittedName>
        <fullName evidence="1">Uncharacterized protein</fullName>
    </submittedName>
</protein>
<organism evidence="1 2">
    <name type="scientific">Exophiala dermatitidis</name>
    <name type="common">Black yeast-like fungus</name>
    <name type="synonym">Wangiella dermatitidis</name>
    <dbReference type="NCBI Taxonomy" id="5970"/>
    <lineage>
        <taxon>Eukaryota</taxon>
        <taxon>Fungi</taxon>
        <taxon>Dikarya</taxon>
        <taxon>Ascomycota</taxon>
        <taxon>Pezizomycotina</taxon>
        <taxon>Eurotiomycetes</taxon>
        <taxon>Chaetothyriomycetidae</taxon>
        <taxon>Chaetothyriales</taxon>
        <taxon>Herpotrichiellaceae</taxon>
        <taxon>Exophiala</taxon>
    </lineage>
</organism>
<proteinExistence type="predicted"/>
<evidence type="ECO:0000313" key="2">
    <source>
        <dbReference type="Proteomes" id="UP001161757"/>
    </source>
</evidence>
<dbReference type="EMBL" id="JAJGCB010000022">
    <property type="protein sequence ID" value="KAJ8987803.1"/>
    <property type="molecule type" value="Genomic_DNA"/>
</dbReference>
<dbReference type="Proteomes" id="UP001161757">
    <property type="component" value="Unassembled WGS sequence"/>
</dbReference>